<evidence type="ECO:0000259" key="6">
    <source>
        <dbReference type="Pfam" id="PF04542"/>
    </source>
</evidence>
<keyword evidence="5" id="KW-0804">Transcription</keyword>
<feature type="domain" description="RNA polymerase sigma-70 region 2" evidence="6">
    <location>
        <begin position="39"/>
        <end position="95"/>
    </location>
</feature>
<proteinExistence type="inferred from homology"/>
<evidence type="ECO:0000313" key="8">
    <source>
        <dbReference type="EMBL" id="AKU95518.1"/>
    </source>
</evidence>
<dbReference type="GO" id="GO:0006352">
    <property type="term" value="P:DNA-templated transcription initiation"/>
    <property type="evidence" value="ECO:0007669"/>
    <property type="project" value="InterPro"/>
</dbReference>
<keyword evidence="4" id="KW-0238">DNA-binding</keyword>
<dbReference type="Pfam" id="PF04545">
    <property type="entry name" value="Sigma70_r4"/>
    <property type="match status" value="1"/>
</dbReference>
<evidence type="ECO:0000256" key="1">
    <source>
        <dbReference type="ARBA" id="ARBA00010641"/>
    </source>
</evidence>
<dbReference type="SUPFAM" id="SSF88659">
    <property type="entry name" value="Sigma3 and sigma4 domains of RNA polymerase sigma factors"/>
    <property type="match status" value="1"/>
</dbReference>
<keyword evidence="3" id="KW-0731">Sigma factor</keyword>
<reference evidence="8 9" key="1">
    <citation type="submission" date="2015-08" db="EMBL/GenBank/DDBJ databases">
        <authorList>
            <person name="Babu N.S."/>
            <person name="Beckwith C.J."/>
            <person name="Beseler K.G."/>
            <person name="Brison A."/>
            <person name="Carone J.V."/>
            <person name="Caskin T.P."/>
            <person name="Diamond M."/>
            <person name="Durham M.E."/>
            <person name="Foxe J.M."/>
            <person name="Go M."/>
            <person name="Henderson B.A."/>
            <person name="Jones I.B."/>
            <person name="McGettigan J.A."/>
            <person name="Micheletti S.J."/>
            <person name="Nasrallah M.E."/>
            <person name="Ortiz D."/>
            <person name="Piller C.R."/>
            <person name="Privatt S.R."/>
            <person name="Schneider S.L."/>
            <person name="Sharp S."/>
            <person name="Smith T.C."/>
            <person name="Stanton J.D."/>
            <person name="Ullery H.E."/>
            <person name="Wilson R.J."/>
            <person name="Serrano M.G."/>
            <person name="Buck G."/>
            <person name="Lee V."/>
            <person name="Wang Y."/>
            <person name="Carvalho R."/>
            <person name="Voegtly L."/>
            <person name="Shi R."/>
            <person name="Duckworth R."/>
            <person name="Johnson A."/>
            <person name="Loviza R."/>
            <person name="Walstead R."/>
            <person name="Shah Z."/>
            <person name="Kiflezghi M."/>
            <person name="Wade K."/>
            <person name="Ball S.L."/>
            <person name="Bradley K.W."/>
            <person name="Asai D.J."/>
            <person name="Bowman C.A."/>
            <person name="Russell D.A."/>
            <person name="Pope W.H."/>
            <person name="Jacobs-Sera D."/>
            <person name="Hendrix R.W."/>
            <person name="Hatfull G.F."/>
        </authorList>
    </citation>
    <scope>NUCLEOTIDE SEQUENCE [LARGE SCALE GENOMIC DNA]</scope>
    <source>
        <strain evidence="8 9">DSM 27648</strain>
    </source>
</reference>
<dbReference type="EMBL" id="CP012333">
    <property type="protein sequence ID" value="AKU95518.1"/>
    <property type="molecule type" value="Genomic_DNA"/>
</dbReference>
<evidence type="ECO:0000256" key="3">
    <source>
        <dbReference type="ARBA" id="ARBA00023082"/>
    </source>
</evidence>
<dbReference type="Proteomes" id="UP000064967">
    <property type="component" value="Chromosome"/>
</dbReference>
<dbReference type="KEGG" id="llu:AKJ09_02182"/>
<dbReference type="PANTHER" id="PTHR43133">
    <property type="entry name" value="RNA POLYMERASE ECF-TYPE SIGMA FACTO"/>
    <property type="match status" value="1"/>
</dbReference>
<dbReference type="InterPro" id="IPR013324">
    <property type="entry name" value="RNA_pol_sigma_r3/r4-like"/>
</dbReference>
<keyword evidence="2" id="KW-0805">Transcription regulation</keyword>
<sequence length="195" mass="22176">MHADRSDQAWIDGLRGTADTAARAALVSDLRDYLRRTLAKGFGRQLQGADLEDLTQESVLRVHQKLDSFEGQSRFTTWAATIAVNAALSELRRKRYEHVSIDEAGERADWSEAKDDTVDDEREVELLRRGIEDVLTERQREAIQAALGGLPLMELARRYDVSQGAVYKLLHDARRRLKRFLEEAREVEVRQGVSA</sequence>
<evidence type="ECO:0000313" key="9">
    <source>
        <dbReference type="Proteomes" id="UP000064967"/>
    </source>
</evidence>
<dbReference type="RefSeq" id="WP_146646955.1">
    <property type="nucleotide sequence ID" value="NZ_CP012333.1"/>
</dbReference>
<organism evidence="8 9">
    <name type="scientific">Labilithrix luteola</name>
    <dbReference type="NCBI Taxonomy" id="1391654"/>
    <lineage>
        <taxon>Bacteria</taxon>
        <taxon>Pseudomonadati</taxon>
        <taxon>Myxococcota</taxon>
        <taxon>Polyangia</taxon>
        <taxon>Polyangiales</taxon>
        <taxon>Labilitrichaceae</taxon>
        <taxon>Labilithrix</taxon>
    </lineage>
</organism>
<dbReference type="InterPro" id="IPR039425">
    <property type="entry name" value="RNA_pol_sigma-70-like"/>
</dbReference>
<dbReference type="InterPro" id="IPR014284">
    <property type="entry name" value="RNA_pol_sigma-70_dom"/>
</dbReference>
<dbReference type="GO" id="GO:0003677">
    <property type="term" value="F:DNA binding"/>
    <property type="evidence" value="ECO:0007669"/>
    <property type="project" value="UniProtKB-KW"/>
</dbReference>
<dbReference type="InterPro" id="IPR036388">
    <property type="entry name" value="WH-like_DNA-bd_sf"/>
</dbReference>
<dbReference type="STRING" id="1391654.AKJ09_02182"/>
<dbReference type="OrthoDB" id="9780326at2"/>
<evidence type="ECO:0000256" key="5">
    <source>
        <dbReference type="ARBA" id="ARBA00023163"/>
    </source>
</evidence>
<gene>
    <name evidence="8" type="ORF">AKJ09_02182</name>
</gene>
<dbReference type="PANTHER" id="PTHR43133:SF51">
    <property type="entry name" value="RNA POLYMERASE SIGMA FACTOR"/>
    <property type="match status" value="1"/>
</dbReference>
<dbReference type="GO" id="GO:0016987">
    <property type="term" value="F:sigma factor activity"/>
    <property type="evidence" value="ECO:0007669"/>
    <property type="project" value="UniProtKB-KW"/>
</dbReference>
<evidence type="ECO:0000256" key="2">
    <source>
        <dbReference type="ARBA" id="ARBA00023015"/>
    </source>
</evidence>
<comment type="similarity">
    <text evidence="1">Belongs to the sigma-70 factor family. ECF subfamily.</text>
</comment>
<dbReference type="SUPFAM" id="SSF88946">
    <property type="entry name" value="Sigma2 domain of RNA polymerase sigma factors"/>
    <property type="match status" value="1"/>
</dbReference>
<dbReference type="NCBIfam" id="TIGR02937">
    <property type="entry name" value="sigma70-ECF"/>
    <property type="match status" value="1"/>
</dbReference>
<dbReference type="Gene3D" id="1.10.1740.10">
    <property type="match status" value="1"/>
</dbReference>
<dbReference type="InterPro" id="IPR013325">
    <property type="entry name" value="RNA_pol_sigma_r2"/>
</dbReference>
<dbReference type="InterPro" id="IPR007627">
    <property type="entry name" value="RNA_pol_sigma70_r2"/>
</dbReference>
<dbReference type="AlphaFoldDB" id="A0A0K1PPR4"/>
<dbReference type="InterPro" id="IPR007630">
    <property type="entry name" value="RNA_pol_sigma70_r4"/>
</dbReference>
<keyword evidence="9" id="KW-1185">Reference proteome</keyword>
<feature type="domain" description="RNA polymerase sigma-70 region 4" evidence="7">
    <location>
        <begin position="133"/>
        <end position="178"/>
    </location>
</feature>
<protein>
    <submittedName>
        <fullName evidence="8">RNA polymerase sigma-54 factor RpoN</fullName>
    </submittedName>
</protein>
<accession>A0A0K1PPR4</accession>
<evidence type="ECO:0000259" key="7">
    <source>
        <dbReference type="Pfam" id="PF04545"/>
    </source>
</evidence>
<dbReference type="Gene3D" id="1.10.10.10">
    <property type="entry name" value="Winged helix-like DNA-binding domain superfamily/Winged helix DNA-binding domain"/>
    <property type="match status" value="1"/>
</dbReference>
<evidence type="ECO:0000256" key="4">
    <source>
        <dbReference type="ARBA" id="ARBA00023125"/>
    </source>
</evidence>
<name>A0A0K1PPR4_9BACT</name>
<dbReference type="Pfam" id="PF04542">
    <property type="entry name" value="Sigma70_r2"/>
    <property type="match status" value="1"/>
</dbReference>